<protein>
    <recommendedName>
        <fullName evidence="5">Divergent polysaccharide deacetylase family protein</fullName>
    </recommendedName>
</protein>
<dbReference type="InterPro" id="IPR011330">
    <property type="entry name" value="Glyco_hydro/deAcase_b/a-brl"/>
</dbReference>
<gene>
    <name evidence="3" type="ORF">AWJ14_04925</name>
</gene>
<accession>A0A1C1Z061</accession>
<comment type="caution">
    <text evidence="3">The sequence shown here is derived from an EMBL/GenBank/DDBJ whole genome shotgun (WGS) entry which is preliminary data.</text>
</comment>
<feature type="transmembrane region" description="Helical" evidence="2">
    <location>
        <begin position="28"/>
        <end position="49"/>
    </location>
</feature>
<evidence type="ECO:0000256" key="1">
    <source>
        <dbReference type="SAM" id="MobiDB-lite"/>
    </source>
</evidence>
<sequence length="416" mass="43510">MGDNIHKPLGQDRRAGKTEAPRSGGIRLAPVLAVIVVCAMVGAAGWISVSGARITTNEAVIVREAPIAGDPAEIAPGDTPGSDAAASGTEATVEEDGAAAVASRHGQSGAEISTTLGDDGQEILKIAPADRPDNRPVLLTPTGRIGQDPRLAHLPDPAITRDTPQGPLPVRGAGNERAFDIYARPWSGARGARVAIIVGGLGLSQTGTQYAIRTLPEDITLAFAANGNSLQRWMQEARRQGHEILLQIPFEPFDYPANDPGPGTLTVAAGAETNLDDLHAAMGRITNYTGITNFMGGRFLADPDALEPVMRDIADRGLMFVDDGTSAQSLTGTFARTLGIPYAAADMVLDGTQERGYILSRLDDLERTARRNGMAVGVASAFDVSVDAIAAWANEAKARGIEIVAVSATADDPERQ</sequence>
<feature type="region of interest" description="Disordered" evidence="1">
    <location>
        <begin position="131"/>
        <end position="171"/>
    </location>
</feature>
<dbReference type="STRING" id="1480615.AWJ14_04925"/>
<dbReference type="PANTHER" id="PTHR30105">
    <property type="entry name" value="UNCHARACTERIZED YIBQ-RELATED"/>
    <property type="match status" value="1"/>
</dbReference>
<dbReference type="CDD" id="cd10936">
    <property type="entry name" value="CE4_DAC2"/>
    <property type="match status" value="1"/>
</dbReference>
<dbReference type="Proteomes" id="UP000094795">
    <property type="component" value="Unassembled WGS sequence"/>
</dbReference>
<reference evidence="3 4" key="1">
    <citation type="submission" date="2015-12" db="EMBL/GenBank/DDBJ databases">
        <authorList>
            <person name="Shamseldin A."/>
            <person name="Moawad H."/>
            <person name="Abd El-Rahim W.M."/>
            <person name="Sadowsky M.J."/>
        </authorList>
    </citation>
    <scope>NUCLEOTIDE SEQUENCE [LARGE SCALE GENOMIC DNA]</scope>
    <source>
        <strain evidence="3 4">JC234</strain>
    </source>
</reference>
<evidence type="ECO:0008006" key="5">
    <source>
        <dbReference type="Google" id="ProtNLM"/>
    </source>
</evidence>
<name>A0A1C1Z061_9HYPH</name>
<dbReference type="Pfam" id="PF04748">
    <property type="entry name" value="Polysacc_deac_2"/>
    <property type="match status" value="1"/>
</dbReference>
<keyword evidence="2" id="KW-0472">Membrane</keyword>
<evidence type="ECO:0000256" key="2">
    <source>
        <dbReference type="SAM" id="Phobius"/>
    </source>
</evidence>
<keyword evidence="2" id="KW-1133">Transmembrane helix</keyword>
<dbReference type="PANTHER" id="PTHR30105:SF2">
    <property type="entry name" value="DIVERGENT POLYSACCHARIDE DEACETYLASE SUPERFAMILY"/>
    <property type="match status" value="1"/>
</dbReference>
<organism evidence="3 4">
    <name type="scientific">Hoeflea olei</name>
    <dbReference type="NCBI Taxonomy" id="1480615"/>
    <lineage>
        <taxon>Bacteria</taxon>
        <taxon>Pseudomonadati</taxon>
        <taxon>Pseudomonadota</taxon>
        <taxon>Alphaproteobacteria</taxon>
        <taxon>Hyphomicrobiales</taxon>
        <taxon>Rhizobiaceae</taxon>
        <taxon>Hoeflea</taxon>
    </lineage>
</organism>
<feature type="region of interest" description="Disordered" evidence="1">
    <location>
        <begin position="70"/>
        <end position="117"/>
    </location>
</feature>
<dbReference type="EMBL" id="LQZT01000002">
    <property type="protein sequence ID" value="OCW59050.1"/>
    <property type="molecule type" value="Genomic_DNA"/>
</dbReference>
<dbReference type="AlphaFoldDB" id="A0A1C1Z061"/>
<dbReference type="InterPro" id="IPR006837">
    <property type="entry name" value="Divergent_DAC"/>
</dbReference>
<feature type="region of interest" description="Disordered" evidence="1">
    <location>
        <begin position="1"/>
        <end position="22"/>
    </location>
</feature>
<evidence type="ECO:0000313" key="3">
    <source>
        <dbReference type="EMBL" id="OCW59050.1"/>
    </source>
</evidence>
<evidence type="ECO:0000313" key="4">
    <source>
        <dbReference type="Proteomes" id="UP000094795"/>
    </source>
</evidence>
<dbReference type="RefSeq" id="WP_066175120.1">
    <property type="nucleotide sequence ID" value="NZ_LQZT01000002.1"/>
</dbReference>
<dbReference type="Gene3D" id="3.20.20.370">
    <property type="entry name" value="Glycoside hydrolase/deacetylase"/>
    <property type="match status" value="1"/>
</dbReference>
<dbReference type="GO" id="GO:0005975">
    <property type="term" value="P:carbohydrate metabolic process"/>
    <property type="evidence" value="ECO:0007669"/>
    <property type="project" value="InterPro"/>
</dbReference>
<feature type="compositionally biased region" description="Basic and acidic residues" evidence="1">
    <location>
        <begin position="1"/>
        <end position="20"/>
    </location>
</feature>
<dbReference type="SUPFAM" id="SSF88713">
    <property type="entry name" value="Glycoside hydrolase/deacetylase"/>
    <property type="match status" value="1"/>
</dbReference>
<proteinExistence type="predicted"/>
<keyword evidence="4" id="KW-1185">Reference proteome</keyword>
<keyword evidence="2" id="KW-0812">Transmembrane</keyword>